<dbReference type="CDD" id="cd02252">
    <property type="entry name" value="nylC_like"/>
    <property type="match status" value="1"/>
</dbReference>
<proteinExistence type="inferred from homology"/>
<reference evidence="2 3" key="1">
    <citation type="submission" date="2019-01" db="EMBL/GenBank/DDBJ databases">
        <authorList>
            <person name="Chen W.-M."/>
        </authorList>
    </citation>
    <scope>NUCLEOTIDE SEQUENCE [LARGE SCALE GENOMIC DNA]</scope>
    <source>
        <strain evidence="2 3">CCP-6</strain>
    </source>
</reference>
<evidence type="ECO:0000256" key="1">
    <source>
        <dbReference type="ARBA" id="ARBA00007068"/>
    </source>
</evidence>
<dbReference type="OrthoDB" id="9770388at2"/>
<dbReference type="AlphaFoldDB" id="A0A437M384"/>
<dbReference type="RefSeq" id="WP_127789012.1">
    <property type="nucleotide sequence ID" value="NZ_SACL01000007.1"/>
</dbReference>
<evidence type="ECO:0000313" key="3">
    <source>
        <dbReference type="Proteomes" id="UP000282957"/>
    </source>
</evidence>
<dbReference type="GO" id="GO:0004177">
    <property type="term" value="F:aminopeptidase activity"/>
    <property type="evidence" value="ECO:0007669"/>
    <property type="project" value="TreeGrafter"/>
</dbReference>
<protein>
    <submittedName>
        <fullName evidence="2">Peptidase S58 family protein</fullName>
    </submittedName>
</protein>
<sequence length="336" mass="33793">MERRVLPAPMGGAITDVPGIKVGHFTETRRPTGCTVLLAEEGAVAGVDVRGAAPGTRETDLLDPGNLVERVHAVVLSGGSAYGLAAADGVMRFLEEAGIGVPAGPGIVPIVASAVLFDLNYGDHRIRPDAEAGYRAARAACADPPAEGSVGAGTGATVGKMFGPERAMKGGIGTASASIGGITLGAIAAVNAVGDVIDPSTGRVLAGARDAPDGRRRIGLADAVMRGEVPARLQSGTATTIGAIATDAVLTKAEARKLAQLAHDGLARTIDPIHTMWDGDTIFCLGTGKSGLKGNMMVLGIMAARVMAAAVIRATLAARSVMAEGVPSIPSVVDLN</sequence>
<dbReference type="Pfam" id="PF03576">
    <property type="entry name" value="Peptidase_S58"/>
    <property type="match status" value="1"/>
</dbReference>
<dbReference type="EMBL" id="SACL01000007">
    <property type="protein sequence ID" value="RVT92158.1"/>
    <property type="molecule type" value="Genomic_DNA"/>
</dbReference>
<dbReference type="Proteomes" id="UP000282957">
    <property type="component" value="Unassembled WGS sequence"/>
</dbReference>
<comment type="caution">
    <text evidence="2">The sequence shown here is derived from an EMBL/GenBank/DDBJ whole genome shotgun (WGS) entry which is preliminary data.</text>
</comment>
<dbReference type="InterPro" id="IPR016117">
    <property type="entry name" value="ArgJ-like_dom_sf"/>
</dbReference>
<accession>A0A437M384</accession>
<organism evidence="2 3">
    <name type="scientific">Rhodovarius crocodyli</name>
    <dbReference type="NCBI Taxonomy" id="1979269"/>
    <lineage>
        <taxon>Bacteria</taxon>
        <taxon>Pseudomonadati</taxon>
        <taxon>Pseudomonadota</taxon>
        <taxon>Alphaproteobacteria</taxon>
        <taxon>Acetobacterales</taxon>
        <taxon>Roseomonadaceae</taxon>
        <taxon>Rhodovarius</taxon>
    </lineage>
</organism>
<gene>
    <name evidence="2" type="ORF">EOD42_18240</name>
</gene>
<evidence type="ECO:0000313" key="2">
    <source>
        <dbReference type="EMBL" id="RVT92158.1"/>
    </source>
</evidence>
<keyword evidence="3" id="KW-1185">Reference proteome</keyword>
<dbReference type="PANTHER" id="PTHR36512:SF3">
    <property type="entry name" value="BLR5678 PROTEIN"/>
    <property type="match status" value="1"/>
</dbReference>
<dbReference type="Gene3D" id="3.60.70.12">
    <property type="entry name" value="L-amino peptidase D-ALA esterase/amidase"/>
    <property type="match status" value="1"/>
</dbReference>
<name>A0A437M384_9PROT</name>
<dbReference type="PANTHER" id="PTHR36512">
    <property type="entry name" value="D-AMINOPEPTIDASE"/>
    <property type="match status" value="1"/>
</dbReference>
<dbReference type="InterPro" id="IPR005321">
    <property type="entry name" value="Peptidase_S58_DmpA"/>
</dbReference>
<comment type="similarity">
    <text evidence="1">Belongs to the peptidase S58 family.</text>
</comment>
<dbReference type="SUPFAM" id="SSF56266">
    <property type="entry name" value="DmpA/ArgJ-like"/>
    <property type="match status" value="1"/>
</dbReference>